<dbReference type="AlphaFoldDB" id="A0A512BWN2"/>
<evidence type="ECO:0000256" key="1">
    <source>
        <dbReference type="SAM" id="MobiDB-lite"/>
    </source>
</evidence>
<comment type="caution">
    <text evidence="2">The sequence shown here is derived from an EMBL/GenBank/DDBJ whole genome shotgun (WGS) entry which is preliminary data.</text>
</comment>
<organism evidence="2 3">
    <name type="scientific">Microvirga aerophila</name>
    <dbReference type="NCBI Taxonomy" id="670291"/>
    <lineage>
        <taxon>Bacteria</taxon>
        <taxon>Pseudomonadati</taxon>
        <taxon>Pseudomonadota</taxon>
        <taxon>Alphaproteobacteria</taxon>
        <taxon>Hyphomicrobiales</taxon>
        <taxon>Methylobacteriaceae</taxon>
        <taxon>Microvirga</taxon>
    </lineage>
</organism>
<reference evidence="2 3" key="1">
    <citation type="submission" date="2019-07" db="EMBL/GenBank/DDBJ databases">
        <title>Whole genome shotgun sequence of Microvirga aerophila NBRC 106136.</title>
        <authorList>
            <person name="Hosoyama A."/>
            <person name="Uohara A."/>
            <person name="Ohji S."/>
            <person name="Ichikawa N."/>
        </authorList>
    </citation>
    <scope>NUCLEOTIDE SEQUENCE [LARGE SCALE GENOMIC DNA]</scope>
    <source>
        <strain evidence="2 3">NBRC 106136</strain>
    </source>
</reference>
<protein>
    <submittedName>
        <fullName evidence="2">Uncharacterized protein</fullName>
    </submittedName>
</protein>
<feature type="region of interest" description="Disordered" evidence="1">
    <location>
        <begin position="44"/>
        <end position="73"/>
    </location>
</feature>
<accession>A0A512BWN2</accession>
<feature type="compositionally biased region" description="Polar residues" evidence="1">
    <location>
        <begin position="62"/>
        <end position="73"/>
    </location>
</feature>
<dbReference type="EMBL" id="BJYU01000062">
    <property type="protein sequence ID" value="GEO16358.1"/>
    <property type="molecule type" value="Genomic_DNA"/>
</dbReference>
<gene>
    <name evidence="2" type="ORF">MAE02_40540</name>
</gene>
<dbReference type="Proteomes" id="UP000321085">
    <property type="component" value="Unassembled WGS sequence"/>
</dbReference>
<dbReference type="RefSeq" id="WP_114188381.1">
    <property type="nucleotide sequence ID" value="NZ_BJYU01000062.1"/>
</dbReference>
<evidence type="ECO:0000313" key="3">
    <source>
        <dbReference type="Proteomes" id="UP000321085"/>
    </source>
</evidence>
<name>A0A512BWN2_9HYPH</name>
<sequence>MKTVLSYGSARAFLMGWLPMVAMRPWQAVAHNDNARPPWFPGVQTQGGRRRHLPHSGHHSTSRALNAATTGME</sequence>
<keyword evidence="3" id="KW-1185">Reference proteome</keyword>
<feature type="compositionally biased region" description="Basic residues" evidence="1">
    <location>
        <begin position="48"/>
        <end position="61"/>
    </location>
</feature>
<proteinExistence type="predicted"/>
<evidence type="ECO:0000313" key="2">
    <source>
        <dbReference type="EMBL" id="GEO16358.1"/>
    </source>
</evidence>